<sequence length="316" mass="33938">MALAIRAEGLVKHYGETKALDGVDLEVPEGKVVGVLGPNGAGKTTAVRVLATLLRPDAGHATVHGHDVVKDPRAVRSLIGLTGQYASVDEDLSGRENLVLLARLLDYPRAGAKAKARELLEQFELTDAAGRAAKTYSGGMRRRLDLAASLVGNPSVLYLDEPTTGLDPHARNEVWAVVRKLVANGVTVLLTTQYLEEADQLADSITVFDHGRVVAEGRPDELKRRVGGQTLQVRPTSLRDLDVVYRILGDLTGVRPTRDDDTGLLTAPVNDPVLLSTLVRKLDEAGITADELALRLPSLDEVFLSLTGKRNEGSLV</sequence>
<dbReference type="EMBL" id="FOFT01000001">
    <property type="protein sequence ID" value="SEQ01190.1"/>
    <property type="molecule type" value="Genomic_DNA"/>
</dbReference>
<dbReference type="GO" id="GO:0016887">
    <property type="term" value="F:ATP hydrolysis activity"/>
    <property type="evidence" value="ECO:0007669"/>
    <property type="project" value="InterPro"/>
</dbReference>
<feature type="domain" description="ABC transporter" evidence="10">
    <location>
        <begin position="5"/>
        <end position="235"/>
    </location>
</feature>
<dbReference type="GO" id="GO:1900753">
    <property type="term" value="P:doxorubicin transport"/>
    <property type="evidence" value="ECO:0007669"/>
    <property type="project" value="InterPro"/>
</dbReference>
<dbReference type="NCBIfam" id="TIGR01188">
    <property type="entry name" value="drrA"/>
    <property type="match status" value="1"/>
</dbReference>
<dbReference type="InterPro" id="IPR003593">
    <property type="entry name" value="AAA+_ATPase"/>
</dbReference>
<evidence type="ECO:0000256" key="6">
    <source>
        <dbReference type="ARBA" id="ARBA00022967"/>
    </source>
</evidence>
<dbReference type="InterPro" id="IPR017871">
    <property type="entry name" value="ABC_transporter-like_CS"/>
</dbReference>
<dbReference type="GO" id="GO:0046677">
    <property type="term" value="P:response to antibiotic"/>
    <property type="evidence" value="ECO:0007669"/>
    <property type="project" value="UniProtKB-KW"/>
</dbReference>
<dbReference type="InterPro" id="IPR003439">
    <property type="entry name" value="ABC_transporter-like_ATP-bd"/>
</dbReference>
<dbReference type="Proteomes" id="UP000199028">
    <property type="component" value="Unassembled WGS sequence"/>
</dbReference>
<gene>
    <name evidence="11" type="ORF">SAMN05216195_101798</name>
</gene>
<dbReference type="RefSeq" id="WP_090063243.1">
    <property type="nucleotide sequence ID" value="NZ_FOFT01000001.1"/>
</dbReference>
<keyword evidence="3" id="KW-1003">Cell membrane</keyword>
<keyword evidence="12" id="KW-1185">Reference proteome</keyword>
<evidence type="ECO:0000256" key="3">
    <source>
        <dbReference type="ARBA" id="ARBA00022475"/>
    </source>
</evidence>
<dbReference type="FunFam" id="3.40.50.300:FF:000589">
    <property type="entry name" value="ABC transporter, ATP-binding subunit"/>
    <property type="match status" value="1"/>
</dbReference>
<keyword evidence="7" id="KW-0472">Membrane</keyword>
<dbReference type="InterPro" id="IPR025302">
    <property type="entry name" value="DrrA1/2-like_C"/>
</dbReference>
<dbReference type="SMART" id="SM00382">
    <property type="entry name" value="AAA"/>
    <property type="match status" value="1"/>
</dbReference>
<dbReference type="InterPro" id="IPR050763">
    <property type="entry name" value="ABC_transporter_ATP-binding"/>
</dbReference>
<evidence type="ECO:0000256" key="4">
    <source>
        <dbReference type="ARBA" id="ARBA00022741"/>
    </source>
</evidence>
<dbReference type="PANTHER" id="PTHR42711:SF19">
    <property type="entry name" value="DOXORUBICIN RESISTANCE ATP-BINDING PROTEIN DRRA"/>
    <property type="match status" value="1"/>
</dbReference>
<comment type="similarity">
    <text evidence="9">Belongs to the ABC transporter superfamily. Drug exporter-1 (DrugE1) (TC 3.A.1.105) family.</text>
</comment>
<dbReference type="OrthoDB" id="9804819at2"/>
<dbReference type="GO" id="GO:0005524">
    <property type="term" value="F:ATP binding"/>
    <property type="evidence" value="ECO:0007669"/>
    <property type="project" value="UniProtKB-KW"/>
</dbReference>
<organism evidence="11 12">
    <name type="scientific">Lentzea flaviverrucosa</name>
    <dbReference type="NCBI Taxonomy" id="200379"/>
    <lineage>
        <taxon>Bacteria</taxon>
        <taxon>Bacillati</taxon>
        <taxon>Actinomycetota</taxon>
        <taxon>Actinomycetes</taxon>
        <taxon>Pseudonocardiales</taxon>
        <taxon>Pseudonocardiaceae</taxon>
        <taxon>Lentzea</taxon>
    </lineage>
</organism>
<protein>
    <submittedName>
        <fullName evidence="11">Oleandomycin transport system ATP-binding protein</fullName>
    </submittedName>
</protein>
<dbReference type="InterPro" id="IPR005894">
    <property type="entry name" value="DrrA"/>
</dbReference>
<evidence type="ECO:0000256" key="5">
    <source>
        <dbReference type="ARBA" id="ARBA00022840"/>
    </source>
</evidence>
<dbReference type="GO" id="GO:0005886">
    <property type="term" value="C:plasma membrane"/>
    <property type="evidence" value="ECO:0007669"/>
    <property type="project" value="UniProtKB-SubCell"/>
</dbReference>
<accession>A0A1H9CIY3</accession>
<evidence type="ECO:0000256" key="1">
    <source>
        <dbReference type="ARBA" id="ARBA00004413"/>
    </source>
</evidence>
<evidence type="ECO:0000256" key="7">
    <source>
        <dbReference type="ARBA" id="ARBA00023136"/>
    </source>
</evidence>
<dbReference type="Gene3D" id="3.40.50.300">
    <property type="entry name" value="P-loop containing nucleotide triphosphate hydrolases"/>
    <property type="match status" value="1"/>
</dbReference>
<dbReference type="PROSITE" id="PS00211">
    <property type="entry name" value="ABC_TRANSPORTER_1"/>
    <property type="match status" value="1"/>
</dbReference>
<dbReference type="Pfam" id="PF00005">
    <property type="entry name" value="ABC_tran"/>
    <property type="match status" value="1"/>
</dbReference>
<comment type="subcellular location">
    <subcellularLocation>
        <location evidence="1">Cell membrane</location>
        <topology evidence="1">Peripheral membrane protein</topology>
        <orientation evidence="1">Cytoplasmic side</orientation>
    </subcellularLocation>
</comment>
<dbReference type="InterPro" id="IPR027417">
    <property type="entry name" value="P-loop_NTPase"/>
</dbReference>
<keyword evidence="5 11" id="KW-0067">ATP-binding</keyword>
<dbReference type="PROSITE" id="PS50893">
    <property type="entry name" value="ABC_TRANSPORTER_2"/>
    <property type="match status" value="1"/>
</dbReference>
<dbReference type="GO" id="GO:0043215">
    <property type="term" value="P:daunorubicin transport"/>
    <property type="evidence" value="ECO:0007669"/>
    <property type="project" value="InterPro"/>
</dbReference>
<evidence type="ECO:0000313" key="11">
    <source>
        <dbReference type="EMBL" id="SEQ01190.1"/>
    </source>
</evidence>
<proteinExistence type="inferred from homology"/>
<evidence type="ECO:0000256" key="9">
    <source>
        <dbReference type="ARBA" id="ARBA00049985"/>
    </source>
</evidence>
<reference evidence="12" key="1">
    <citation type="submission" date="2016-10" db="EMBL/GenBank/DDBJ databases">
        <authorList>
            <person name="Varghese N."/>
            <person name="Submissions S."/>
        </authorList>
    </citation>
    <scope>NUCLEOTIDE SEQUENCE [LARGE SCALE GENOMIC DNA]</scope>
    <source>
        <strain evidence="12">CGMCC 4.578</strain>
    </source>
</reference>
<dbReference type="SUPFAM" id="SSF52540">
    <property type="entry name" value="P-loop containing nucleoside triphosphate hydrolases"/>
    <property type="match status" value="1"/>
</dbReference>
<keyword evidence="6" id="KW-1278">Translocase</keyword>
<name>A0A1H9CIY3_9PSEU</name>
<dbReference type="PANTHER" id="PTHR42711">
    <property type="entry name" value="ABC TRANSPORTER ATP-BINDING PROTEIN"/>
    <property type="match status" value="1"/>
</dbReference>
<keyword evidence="8" id="KW-0046">Antibiotic resistance</keyword>
<keyword evidence="4" id="KW-0547">Nucleotide-binding</keyword>
<evidence type="ECO:0000256" key="2">
    <source>
        <dbReference type="ARBA" id="ARBA00022448"/>
    </source>
</evidence>
<evidence type="ECO:0000313" key="12">
    <source>
        <dbReference type="Proteomes" id="UP000199028"/>
    </source>
</evidence>
<evidence type="ECO:0000259" key="10">
    <source>
        <dbReference type="PROSITE" id="PS50893"/>
    </source>
</evidence>
<evidence type="ECO:0000256" key="8">
    <source>
        <dbReference type="ARBA" id="ARBA00023251"/>
    </source>
</evidence>
<dbReference type="AlphaFoldDB" id="A0A1H9CIY3"/>
<dbReference type="Pfam" id="PF13732">
    <property type="entry name" value="DrrA1-3_C"/>
    <property type="match status" value="1"/>
</dbReference>
<keyword evidence="2" id="KW-0813">Transport</keyword>